<dbReference type="EMBL" id="KV878584">
    <property type="protein sequence ID" value="OJJ61450.1"/>
    <property type="molecule type" value="Genomic_DNA"/>
</dbReference>
<evidence type="ECO:0000256" key="1">
    <source>
        <dbReference type="SAM" id="MobiDB-lite"/>
    </source>
</evidence>
<evidence type="ECO:0000313" key="3">
    <source>
        <dbReference type="Proteomes" id="UP000184356"/>
    </source>
</evidence>
<proteinExistence type="predicted"/>
<name>A0A1L9TPU7_9EURO</name>
<dbReference type="Proteomes" id="UP000184356">
    <property type="component" value="Unassembled WGS sequence"/>
</dbReference>
<dbReference type="RefSeq" id="XP_040705256.1">
    <property type="nucleotide sequence ID" value="XM_040844707.1"/>
</dbReference>
<feature type="region of interest" description="Disordered" evidence="1">
    <location>
        <begin position="39"/>
        <end position="58"/>
    </location>
</feature>
<keyword evidence="3" id="KW-1185">Reference proteome</keyword>
<dbReference type="AlphaFoldDB" id="A0A1L9TPU7"/>
<protein>
    <submittedName>
        <fullName evidence="2">Uncharacterized protein</fullName>
    </submittedName>
</protein>
<gene>
    <name evidence="2" type="ORF">ASPSYDRAFT_29940</name>
</gene>
<accession>A0A1L9TPU7</accession>
<dbReference type="GeneID" id="63760780"/>
<evidence type="ECO:0000313" key="2">
    <source>
        <dbReference type="EMBL" id="OJJ61450.1"/>
    </source>
</evidence>
<dbReference type="OrthoDB" id="4491014at2759"/>
<reference evidence="3" key="1">
    <citation type="journal article" date="2017" name="Genome Biol.">
        <title>Comparative genomics reveals high biological diversity and specific adaptations in the industrially and medically important fungal genus Aspergillus.</title>
        <authorList>
            <person name="de Vries R.P."/>
            <person name="Riley R."/>
            <person name="Wiebenga A."/>
            <person name="Aguilar-Osorio G."/>
            <person name="Amillis S."/>
            <person name="Uchima C.A."/>
            <person name="Anderluh G."/>
            <person name="Asadollahi M."/>
            <person name="Askin M."/>
            <person name="Barry K."/>
            <person name="Battaglia E."/>
            <person name="Bayram O."/>
            <person name="Benocci T."/>
            <person name="Braus-Stromeyer S.A."/>
            <person name="Caldana C."/>
            <person name="Canovas D."/>
            <person name="Cerqueira G.C."/>
            <person name="Chen F."/>
            <person name="Chen W."/>
            <person name="Choi C."/>
            <person name="Clum A."/>
            <person name="Dos Santos R.A."/>
            <person name="Damasio A.R."/>
            <person name="Diallinas G."/>
            <person name="Emri T."/>
            <person name="Fekete E."/>
            <person name="Flipphi M."/>
            <person name="Freyberg S."/>
            <person name="Gallo A."/>
            <person name="Gournas C."/>
            <person name="Habgood R."/>
            <person name="Hainaut M."/>
            <person name="Harispe M.L."/>
            <person name="Henrissat B."/>
            <person name="Hilden K.S."/>
            <person name="Hope R."/>
            <person name="Hossain A."/>
            <person name="Karabika E."/>
            <person name="Karaffa L."/>
            <person name="Karanyi Z."/>
            <person name="Krasevec N."/>
            <person name="Kuo A."/>
            <person name="Kusch H."/>
            <person name="LaButti K."/>
            <person name="Lagendijk E.L."/>
            <person name="Lapidus A."/>
            <person name="Levasseur A."/>
            <person name="Lindquist E."/>
            <person name="Lipzen A."/>
            <person name="Logrieco A.F."/>
            <person name="MacCabe A."/>
            <person name="Maekelae M.R."/>
            <person name="Malavazi I."/>
            <person name="Melin P."/>
            <person name="Meyer V."/>
            <person name="Mielnichuk N."/>
            <person name="Miskei M."/>
            <person name="Molnar A.P."/>
            <person name="Mule G."/>
            <person name="Ngan C.Y."/>
            <person name="Orejas M."/>
            <person name="Orosz E."/>
            <person name="Ouedraogo J.P."/>
            <person name="Overkamp K.M."/>
            <person name="Park H.-S."/>
            <person name="Perrone G."/>
            <person name="Piumi F."/>
            <person name="Punt P.J."/>
            <person name="Ram A.F."/>
            <person name="Ramon A."/>
            <person name="Rauscher S."/>
            <person name="Record E."/>
            <person name="Riano-Pachon D.M."/>
            <person name="Robert V."/>
            <person name="Roehrig J."/>
            <person name="Ruller R."/>
            <person name="Salamov A."/>
            <person name="Salih N.S."/>
            <person name="Samson R.A."/>
            <person name="Sandor E."/>
            <person name="Sanguinetti M."/>
            <person name="Schuetze T."/>
            <person name="Sepcic K."/>
            <person name="Shelest E."/>
            <person name="Sherlock G."/>
            <person name="Sophianopoulou V."/>
            <person name="Squina F.M."/>
            <person name="Sun H."/>
            <person name="Susca A."/>
            <person name="Todd R.B."/>
            <person name="Tsang A."/>
            <person name="Unkles S.E."/>
            <person name="van de Wiele N."/>
            <person name="van Rossen-Uffink D."/>
            <person name="Oliveira J.V."/>
            <person name="Vesth T.C."/>
            <person name="Visser J."/>
            <person name="Yu J.-H."/>
            <person name="Zhou M."/>
            <person name="Andersen M.R."/>
            <person name="Archer D.B."/>
            <person name="Baker S.E."/>
            <person name="Benoit I."/>
            <person name="Brakhage A.A."/>
            <person name="Braus G.H."/>
            <person name="Fischer R."/>
            <person name="Frisvad J.C."/>
            <person name="Goldman G.H."/>
            <person name="Houbraken J."/>
            <person name="Oakley B."/>
            <person name="Pocsi I."/>
            <person name="Scazzocchio C."/>
            <person name="Seiboth B."/>
            <person name="vanKuyk P.A."/>
            <person name="Wortman J."/>
            <person name="Dyer P.S."/>
            <person name="Grigoriev I.V."/>
        </authorList>
    </citation>
    <scope>NUCLEOTIDE SEQUENCE [LARGE SCALE GENOMIC DNA]</scope>
    <source>
        <strain evidence="3">CBS 593.65</strain>
    </source>
</reference>
<dbReference type="VEuPathDB" id="FungiDB:ASPSYDRAFT_29940"/>
<sequence>METVQIESTTPCSLPATDKNPLCPGCKALYTELEPYIENGEASPHTEPGSTHRRGSIKLTKLKRTIHTDELSQRMYPFTWFISTAFHRVPDDTLVDEMGEHLLRFLPYVIVGNVRVHAALVEGADRVTAHFMVDSDTGRMPERKWFRGMWMRYAADFDSLEIYCGGSDPLRRRLLFLKAALDVDELNLEYDVD</sequence>
<organism evidence="2 3">
    <name type="scientific">Aspergillus sydowii CBS 593.65</name>
    <dbReference type="NCBI Taxonomy" id="1036612"/>
    <lineage>
        <taxon>Eukaryota</taxon>
        <taxon>Fungi</taxon>
        <taxon>Dikarya</taxon>
        <taxon>Ascomycota</taxon>
        <taxon>Pezizomycotina</taxon>
        <taxon>Eurotiomycetes</taxon>
        <taxon>Eurotiomycetidae</taxon>
        <taxon>Eurotiales</taxon>
        <taxon>Aspergillaceae</taxon>
        <taxon>Aspergillus</taxon>
        <taxon>Aspergillus subgen. Nidulantes</taxon>
    </lineage>
</organism>